<dbReference type="Proteomes" id="UP000835052">
    <property type="component" value="Unassembled WGS sequence"/>
</dbReference>
<sequence>MASAGRPHSSEVACYGLERSRASVEAKKKLFLMLLVTEDAHVASPLHAGGLNYFYWYKQYVDLRSTIEELFGDSAQKEFFSEHEGQKFERQESWS</sequence>
<name>A0A8S1HI94_9PELO</name>
<evidence type="ECO:0000313" key="1">
    <source>
        <dbReference type="EMBL" id="CAD6196227.1"/>
    </source>
</evidence>
<dbReference type="AlphaFoldDB" id="A0A8S1HI94"/>
<accession>A0A8S1HI94</accession>
<keyword evidence="2" id="KW-1185">Reference proteome</keyword>
<gene>
    <name evidence="1" type="ORF">CAUJ_LOCUS12142</name>
</gene>
<evidence type="ECO:0000313" key="2">
    <source>
        <dbReference type="Proteomes" id="UP000835052"/>
    </source>
</evidence>
<organism evidence="1 2">
    <name type="scientific">Caenorhabditis auriculariae</name>
    <dbReference type="NCBI Taxonomy" id="2777116"/>
    <lineage>
        <taxon>Eukaryota</taxon>
        <taxon>Metazoa</taxon>
        <taxon>Ecdysozoa</taxon>
        <taxon>Nematoda</taxon>
        <taxon>Chromadorea</taxon>
        <taxon>Rhabditida</taxon>
        <taxon>Rhabditina</taxon>
        <taxon>Rhabditomorpha</taxon>
        <taxon>Rhabditoidea</taxon>
        <taxon>Rhabditidae</taxon>
        <taxon>Peloderinae</taxon>
        <taxon>Caenorhabditis</taxon>
    </lineage>
</organism>
<proteinExistence type="predicted"/>
<dbReference type="EMBL" id="CAJGYM010000069">
    <property type="protein sequence ID" value="CAD6196227.1"/>
    <property type="molecule type" value="Genomic_DNA"/>
</dbReference>
<comment type="caution">
    <text evidence="1">The sequence shown here is derived from an EMBL/GenBank/DDBJ whole genome shotgun (WGS) entry which is preliminary data.</text>
</comment>
<reference evidence="1" key="1">
    <citation type="submission" date="2020-10" db="EMBL/GenBank/DDBJ databases">
        <authorList>
            <person name="Kikuchi T."/>
        </authorList>
    </citation>
    <scope>NUCLEOTIDE SEQUENCE</scope>
    <source>
        <strain evidence="1">NKZ352</strain>
    </source>
</reference>
<protein>
    <submittedName>
        <fullName evidence="1">Uncharacterized protein</fullName>
    </submittedName>
</protein>